<evidence type="ECO:0000259" key="1">
    <source>
        <dbReference type="Pfam" id="PF25583"/>
    </source>
</evidence>
<sequence length="137" mass="15853">MIKGKVKPNPTMYRLDRVSAAETLNQHFEYPADFSLATYVDTERKFDFYPEGQIKLVLRFKAHAAQSVLDGKIAPDQTIKRNNNGTTTVRATVTLSDKLRWWIRAFGPGVEVLSPRKLRQLFADETRDISAYYERKR</sequence>
<name>A0A5C0B2D4_9BURK</name>
<dbReference type="Pfam" id="PF25583">
    <property type="entry name" value="WCX"/>
    <property type="match status" value="1"/>
</dbReference>
<accession>A0A5C0B2D4</accession>
<dbReference type="InterPro" id="IPR051534">
    <property type="entry name" value="CBASS_pafABC_assoc_protein"/>
</dbReference>
<dbReference type="Proteomes" id="UP000325161">
    <property type="component" value="Chromosome"/>
</dbReference>
<reference evidence="2 3" key="1">
    <citation type="submission" date="2019-08" db="EMBL/GenBank/DDBJ databases">
        <title>Amphibian skin-associated Pigmentiphaga: genome sequence and occurrence across geography and hosts.</title>
        <authorList>
            <person name="Bletz M.C."/>
            <person name="Bunk B."/>
            <person name="Sproeer C."/>
            <person name="Biwer P."/>
            <person name="Reiter S."/>
            <person name="Rabemananjara F.C.E."/>
            <person name="Schulz S."/>
            <person name="Overmann J."/>
            <person name="Vences M."/>
        </authorList>
    </citation>
    <scope>NUCLEOTIDE SEQUENCE [LARGE SCALE GENOMIC DNA]</scope>
    <source>
        <strain evidence="2 3">Mada1488</strain>
    </source>
</reference>
<feature type="domain" description="WCX" evidence="1">
    <location>
        <begin position="54"/>
        <end position="129"/>
    </location>
</feature>
<proteinExistence type="predicted"/>
<gene>
    <name evidence="2" type="ORF">FXN63_20210</name>
</gene>
<dbReference type="KEGG" id="pacr:FXN63_20210"/>
<protein>
    <submittedName>
        <fullName evidence="2">WYL domain-containing protein</fullName>
    </submittedName>
</protein>
<organism evidence="2 3">
    <name type="scientific">Pigmentiphaga aceris</name>
    <dbReference type="NCBI Taxonomy" id="1940612"/>
    <lineage>
        <taxon>Bacteria</taxon>
        <taxon>Pseudomonadati</taxon>
        <taxon>Pseudomonadota</taxon>
        <taxon>Betaproteobacteria</taxon>
        <taxon>Burkholderiales</taxon>
        <taxon>Alcaligenaceae</taxon>
        <taxon>Pigmentiphaga</taxon>
    </lineage>
</organism>
<dbReference type="EMBL" id="CP043046">
    <property type="protein sequence ID" value="QEI07903.1"/>
    <property type="molecule type" value="Genomic_DNA"/>
</dbReference>
<evidence type="ECO:0000313" key="2">
    <source>
        <dbReference type="EMBL" id="QEI07903.1"/>
    </source>
</evidence>
<dbReference type="PANTHER" id="PTHR34580:SF1">
    <property type="entry name" value="PROTEIN PAFC"/>
    <property type="match status" value="1"/>
</dbReference>
<dbReference type="AlphaFoldDB" id="A0A5C0B2D4"/>
<dbReference type="RefSeq" id="WP_148816950.1">
    <property type="nucleotide sequence ID" value="NZ_CP043046.1"/>
</dbReference>
<dbReference type="InterPro" id="IPR057727">
    <property type="entry name" value="WCX_dom"/>
</dbReference>
<dbReference type="PANTHER" id="PTHR34580">
    <property type="match status" value="1"/>
</dbReference>
<keyword evidence="3" id="KW-1185">Reference proteome</keyword>
<evidence type="ECO:0000313" key="3">
    <source>
        <dbReference type="Proteomes" id="UP000325161"/>
    </source>
</evidence>
<dbReference type="OrthoDB" id="8595817at2"/>